<evidence type="ECO:0000256" key="1">
    <source>
        <dbReference type="SAM" id="MobiDB-lite"/>
    </source>
</evidence>
<organism evidence="2 3">
    <name type="scientific">Striga asiatica</name>
    <name type="common">Asiatic witchweed</name>
    <name type="synonym">Buchnera asiatica</name>
    <dbReference type="NCBI Taxonomy" id="4170"/>
    <lineage>
        <taxon>Eukaryota</taxon>
        <taxon>Viridiplantae</taxon>
        <taxon>Streptophyta</taxon>
        <taxon>Embryophyta</taxon>
        <taxon>Tracheophyta</taxon>
        <taxon>Spermatophyta</taxon>
        <taxon>Magnoliopsida</taxon>
        <taxon>eudicotyledons</taxon>
        <taxon>Gunneridae</taxon>
        <taxon>Pentapetalae</taxon>
        <taxon>asterids</taxon>
        <taxon>lamiids</taxon>
        <taxon>Lamiales</taxon>
        <taxon>Orobanchaceae</taxon>
        <taxon>Buchnereae</taxon>
        <taxon>Striga</taxon>
    </lineage>
</organism>
<accession>A0A5A7P6I1</accession>
<proteinExistence type="predicted"/>
<evidence type="ECO:0000313" key="2">
    <source>
        <dbReference type="EMBL" id="GER28086.1"/>
    </source>
</evidence>
<feature type="region of interest" description="Disordered" evidence="1">
    <location>
        <begin position="1"/>
        <end position="21"/>
    </location>
</feature>
<dbReference type="GO" id="GO:0016787">
    <property type="term" value="F:hydrolase activity"/>
    <property type="evidence" value="ECO:0007669"/>
    <property type="project" value="UniProtKB-KW"/>
</dbReference>
<sequence length="150" mass="16682">MNKGKEKSNPKSPGIFEERDECAVDVASHDRLDSSHILPADKNRRNHLLPPAAAGEAEEEGVDLCSGGVAVKLDDGRTHAKAKEQLLDHMAHAAATNGEHHHGVPADEEADLLQRRVHVHRRRRQVPGGDRRRRRLHVLGYLHFCDGRVV</sequence>
<gene>
    <name evidence="2" type="ORF">STAS_03854</name>
</gene>
<dbReference type="Proteomes" id="UP000325081">
    <property type="component" value="Unassembled WGS sequence"/>
</dbReference>
<comment type="caution">
    <text evidence="2">The sequence shown here is derived from an EMBL/GenBank/DDBJ whole genome shotgun (WGS) entry which is preliminary data.</text>
</comment>
<reference evidence="3" key="1">
    <citation type="journal article" date="2019" name="Curr. Biol.">
        <title>Genome Sequence of Striga asiatica Provides Insight into the Evolution of Plant Parasitism.</title>
        <authorList>
            <person name="Yoshida S."/>
            <person name="Kim S."/>
            <person name="Wafula E.K."/>
            <person name="Tanskanen J."/>
            <person name="Kim Y.M."/>
            <person name="Honaas L."/>
            <person name="Yang Z."/>
            <person name="Spallek T."/>
            <person name="Conn C.E."/>
            <person name="Ichihashi Y."/>
            <person name="Cheong K."/>
            <person name="Cui S."/>
            <person name="Der J.P."/>
            <person name="Gundlach H."/>
            <person name="Jiao Y."/>
            <person name="Hori C."/>
            <person name="Ishida J.K."/>
            <person name="Kasahara H."/>
            <person name="Kiba T."/>
            <person name="Kim M.S."/>
            <person name="Koo N."/>
            <person name="Laohavisit A."/>
            <person name="Lee Y.H."/>
            <person name="Lumba S."/>
            <person name="McCourt P."/>
            <person name="Mortimer J.C."/>
            <person name="Mutuku J.M."/>
            <person name="Nomura T."/>
            <person name="Sasaki-Sekimoto Y."/>
            <person name="Seto Y."/>
            <person name="Wang Y."/>
            <person name="Wakatake T."/>
            <person name="Sakakibara H."/>
            <person name="Demura T."/>
            <person name="Yamaguchi S."/>
            <person name="Yoneyama K."/>
            <person name="Manabe R.I."/>
            <person name="Nelson D.C."/>
            <person name="Schulman A.H."/>
            <person name="Timko M.P."/>
            <person name="dePamphilis C.W."/>
            <person name="Choi D."/>
            <person name="Shirasu K."/>
        </authorList>
    </citation>
    <scope>NUCLEOTIDE SEQUENCE [LARGE SCALE GENOMIC DNA]</scope>
    <source>
        <strain evidence="3">cv. UVA1</strain>
    </source>
</reference>
<dbReference type="OrthoDB" id="1829682at2759"/>
<keyword evidence="3" id="KW-1185">Reference proteome</keyword>
<protein>
    <submittedName>
        <fullName evidence="2">Glycosyl hydrolase family protein with chitinaseinsertion domain</fullName>
    </submittedName>
</protein>
<feature type="region of interest" description="Disordered" evidence="1">
    <location>
        <begin position="34"/>
        <end position="60"/>
    </location>
</feature>
<dbReference type="AlphaFoldDB" id="A0A5A7P6I1"/>
<feature type="compositionally biased region" description="Basic and acidic residues" evidence="1">
    <location>
        <begin position="34"/>
        <end position="43"/>
    </location>
</feature>
<dbReference type="EMBL" id="BKCP01002225">
    <property type="protein sequence ID" value="GER28086.1"/>
    <property type="molecule type" value="Genomic_DNA"/>
</dbReference>
<evidence type="ECO:0000313" key="3">
    <source>
        <dbReference type="Proteomes" id="UP000325081"/>
    </source>
</evidence>
<name>A0A5A7P6I1_STRAF</name>
<keyword evidence="2" id="KW-0378">Hydrolase</keyword>